<sequence>MMINTYLLNANYFVFMGCVFILKYKLLLKNILYILLTIYIGR</sequence>
<keyword evidence="1" id="KW-0472">Membrane</keyword>
<evidence type="ECO:0000256" key="1">
    <source>
        <dbReference type="SAM" id="Phobius"/>
    </source>
</evidence>
<gene>
    <name evidence="2" type="ORF">BN1097_700047</name>
</gene>
<keyword evidence="1" id="KW-0812">Transmembrane</keyword>
<proteinExistence type="predicted"/>
<feature type="transmembrane region" description="Helical" evidence="1">
    <location>
        <begin position="12"/>
        <end position="40"/>
    </location>
</feature>
<name>A0A069ALK8_CLODI</name>
<dbReference type="EMBL" id="LK932410">
    <property type="protein sequence ID" value="CDS89082.1"/>
    <property type="molecule type" value="Genomic_DNA"/>
</dbReference>
<keyword evidence="1" id="KW-1133">Transmembrane helix</keyword>
<dbReference type="AlphaFoldDB" id="A0A069ALK8"/>
<protein>
    <submittedName>
        <fullName evidence="2">Uncharacterized protein</fullName>
    </submittedName>
</protein>
<evidence type="ECO:0000313" key="2">
    <source>
        <dbReference type="EMBL" id="CDS89082.1"/>
    </source>
</evidence>
<accession>A0A069ALK8</accession>
<organism evidence="2">
    <name type="scientific">Clostridioides difficile</name>
    <name type="common">Peptoclostridium difficile</name>
    <dbReference type="NCBI Taxonomy" id="1496"/>
    <lineage>
        <taxon>Bacteria</taxon>
        <taxon>Bacillati</taxon>
        <taxon>Bacillota</taxon>
        <taxon>Clostridia</taxon>
        <taxon>Peptostreptococcales</taxon>
        <taxon>Peptostreptococcaceae</taxon>
        <taxon>Clostridioides</taxon>
    </lineage>
</organism>
<reference evidence="2" key="1">
    <citation type="submission" date="2014-07" db="EMBL/GenBank/DDBJ databases">
        <authorList>
            <person name="Monot Marc"/>
        </authorList>
    </citation>
    <scope>NUCLEOTIDE SEQUENCE</scope>
    <source>
        <strain evidence="2">7032994</strain>
    </source>
</reference>